<dbReference type="InterPro" id="IPR000073">
    <property type="entry name" value="AB_hydrolase_1"/>
</dbReference>
<reference evidence="7" key="1">
    <citation type="submission" date="2019-02" db="EMBL/GenBank/DDBJ databases">
        <authorList>
            <person name="Gruber-Vodicka R. H."/>
            <person name="Seah K. B. B."/>
        </authorList>
    </citation>
    <scope>NUCLEOTIDE SEQUENCE</scope>
    <source>
        <strain evidence="8">BECK_BZ106</strain>
        <strain evidence="7">BECK_BZ15</strain>
    </source>
</reference>
<dbReference type="PANTHER" id="PTHR43798:SF31">
    <property type="entry name" value="AB HYDROLASE SUPERFAMILY PROTEIN YCLE"/>
    <property type="match status" value="1"/>
</dbReference>
<dbReference type="GO" id="GO:0005737">
    <property type="term" value="C:cytoplasm"/>
    <property type="evidence" value="ECO:0007669"/>
    <property type="project" value="UniProtKB-SubCell"/>
</dbReference>
<organism evidence="7">
    <name type="scientific">Candidatus Kentrum sp. FW</name>
    <dbReference type="NCBI Taxonomy" id="2126338"/>
    <lineage>
        <taxon>Bacteria</taxon>
        <taxon>Pseudomonadati</taxon>
        <taxon>Pseudomonadota</taxon>
        <taxon>Gammaproteobacteria</taxon>
        <taxon>Candidatus Kentrum</taxon>
    </lineage>
</organism>
<dbReference type="NCBIfam" id="TIGR01738">
    <property type="entry name" value="bioH"/>
    <property type="match status" value="1"/>
</dbReference>
<protein>
    <recommendedName>
        <fullName evidence="5">Pimeloyl-[acyl-carrier protein] methyl ester esterase</fullName>
        <ecNumber evidence="5">3.1.1.85</ecNumber>
    </recommendedName>
    <alternativeName>
        <fullName evidence="5">Biotin synthesis protein BioH</fullName>
    </alternativeName>
    <alternativeName>
        <fullName evidence="5">Carboxylesterase BioH</fullName>
    </alternativeName>
</protein>
<feature type="active site" evidence="5">
    <location>
        <position position="207"/>
    </location>
</feature>
<evidence type="ECO:0000259" key="6">
    <source>
        <dbReference type="Pfam" id="PF12697"/>
    </source>
</evidence>
<keyword evidence="4 5" id="KW-0378">Hydrolase</keyword>
<feature type="binding site" evidence="5">
    <location>
        <position position="20"/>
    </location>
    <ligand>
        <name>substrate</name>
    </ligand>
</feature>
<dbReference type="InterPro" id="IPR050266">
    <property type="entry name" value="AB_hydrolase_sf"/>
</dbReference>
<dbReference type="EMBL" id="CAADEW010000082">
    <property type="protein sequence ID" value="VFJ58428.1"/>
    <property type="molecule type" value="Genomic_DNA"/>
</dbReference>
<evidence type="ECO:0000256" key="3">
    <source>
        <dbReference type="ARBA" id="ARBA00022756"/>
    </source>
</evidence>
<comment type="function">
    <text evidence="5">The physiological role of BioH is to remove the methyl group introduced by BioC when the pimeloyl moiety is complete. It allows to synthesize pimeloyl-ACP via the fatty acid synthetic pathway through the hydrolysis of the ester bonds of pimeloyl-ACP esters.</text>
</comment>
<feature type="binding site" evidence="5">
    <location>
        <position position="235"/>
    </location>
    <ligand>
        <name>substrate</name>
    </ligand>
</feature>
<comment type="pathway">
    <text evidence="5">Cofactor biosynthesis; biotin biosynthesis.</text>
</comment>
<comment type="catalytic activity">
    <reaction evidence="5">
        <text>6-carboxyhexanoyl-[ACP] methyl ester + H2O = 6-carboxyhexanoyl-[ACP] + methanol + H(+)</text>
        <dbReference type="Rhea" id="RHEA:42700"/>
        <dbReference type="Rhea" id="RHEA-COMP:9955"/>
        <dbReference type="Rhea" id="RHEA-COMP:10186"/>
        <dbReference type="ChEBI" id="CHEBI:15377"/>
        <dbReference type="ChEBI" id="CHEBI:15378"/>
        <dbReference type="ChEBI" id="CHEBI:17790"/>
        <dbReference type="ChEBI" id="CHEBI:78846"/>
        <dbReference type="ChEBI" id="CHEBI:82735"/>
        <dbReference type="EC" id="3.1.1.85"/>
    </reaction>
</comment>
<name>A0A450SWL4_9GAMM</name>
<dbReference type="EC" id="3.1.1.85" evidence="5"/>
<feature type="binding site" evidence="5">
    <location>
        <begin position="143"/>
        <end position="147"/>
    </location>
    <ligand>
        <name>substrate</name>
    </ligand>
</feature>
<gene>
    <name evidence="5" type="primary">bioH</name>
    <name evidence="7" type="ORF">BECKFW1821A_GA0114235_10824</name>
    <name evidence="8" type="ORF">BECKFW1821B_GA0114236_10795</name>
</gene>
<dbReference type="EMBL" id="CAADFD010000079">
    <property type="protein sequence ID" value="VFJ63045.1"/>
    <property type="molecule type" value="Genomic_DNA"/>
</dbReference>
<evidence type="ECO:0000256" key="2">
    <source>
        <dbReference type="ARBA" id="ARBA00022490"/>
    </source>
</evidence>
<evidence type="ECO:0000313" key="7">
    <source>
        <dbReference type="EMBL" id="VFJ58428.1"/>
    </source>
</evidence>
<feature type="binding site" evidence="5">
    <location>
        <begin position="81"/>
        <end position="82"/>
    </location>
    <ligand>
        <name>substrate</name>
    </ligand>
</feature>
<dbReference type="GO" id="GO:0009102">
    <property type="term" value="P:biotin biosynthetic process"/>
    <property type="evidence" value="ECO:0007669"/>
    <property type="project" value="UniProtKB-UniRule"/>
</dbReference>
<dbReference type="PANTHER" id="PTHR43798">
    <property type="entry name" value="MONOACYLGLYCEROL LIPASE"/>
    <property type="match status" value="1"/>
</dbReference>
<evidence type="ECO:0000256" key="4">
    <source>
        <dbReference type="ARBA" id="ARBA00022801"/>
    </source>
</evidence>
<evidence type="ECO:0000256" key="5">
    <source>
        <dbReference type="HAMAP-Rule" id="MF_01260"/>
    </source>
</evidence>
<dbReference type="AlphaFoldDB" id="A0A450SWL4"/>
<dbReference type="Pfam" id="PF12697">
    <property type="entry name" value="Abhydrolase_6"/>
    <property type="match status" value="1"/>
</dbReference>
<keyword evidence="3 5" id="KW-0093">Biotin biosynthesis</keyword>
<dbReference type="GO" id="GO:0016020">
    <property type="term" value="C:membrane"/>
    <property type="evidence" value="ECO:0007669"/>
    <property type="project" value="TreeGrafter"/>
</dbReference>
<sequence length="257" mass="27963">MTQQQPISTALQPLLAIHGWGFNHAVWDDIGQQLKADYAFNAIDLPGFGQRPMPVEEYTLATLAESVVDDMPSPVVLMGWSLGGLVALEMARCYPERVAALVMVASGPRFTAASDWPHGVAAEVLDAFSETVVRDHKTALTRFLILQAGTTDSGRSTVKKLKPLLFQYGTPDRKALEKGLVLLRETDLRHVLGSLRCPVLFILGGRDNFLSPTVEADLRRLCPGCQVSVIAGSAHAPFISHPVAFLQVLTSFIQDVC</sequence>
<evidence type="ECO:0000313" key="8">
    <source>
        <dbReference type="EMBL" id="VFJ63045.1"/>
    </source>
</evidence>
<dbReference type="HAMAP" id="MF_01260">
    <property type="entry name" value="Carboxylester"/>
    <property type="match status" value="1"/>
</dbReference>
<dbReference type="SUPFAM" id="SSF53474">
    <property type="entry name" value="alpha/beta-Hydrolases"/>
    <property type="match status" value="1"/>
</dbReference>
<dbReference type="InterPro" id="IPR010076">
    <property type="entry name" value="BioH"/>
</dbReference>
<feature type="domain" description="AB hydrolase-1" evidence="6">
    <location>
        <begin position="15"/>
        <end position="247"/>
    </location>
</feature>
<comment type="subunit">
    <text evidence="5">Monomer.</text>
</comment>
<keyword evidence="2 5" id="KW-0963">Cytoplasm</keyword>
<accession>A0A450SWL4</accession>
<evidence type="ECO:0000256" key="1">
    <source>
        <dbReference type="ARBA" id="ARBA00022487"/>
    </source>
</evidence>
<keyword evidence="1 5" id="KW-0719">Serine esterase</keyword>
<comment type="similarity">
    <text evidence="5">Belongs to the AB hydrolase superfamily. Carboxylesterase BioH family.</text>
</comment>
<feature type="active site" description="Nucleophile" evidence="5">
    <location>
        <position position="81"/>
    </location>
</feature>
<dbReference type="UniPathway" id="UPA00078"/>
<dbReference type="Gene3D" id="3.40.50.1820">
    <property type="entry name" value="alpha/beta hydrolase"/>
    <property type="match status" value="1"/>
</dbReference>
<comment type="subcellular location">
    <subcellularLocation>
        <location evidence="5">Cytoplasm</location>
    </subcellularLocation>
</comment>
<feature type="active site" evidence="5">
    <location>
        <position position="235"/>
    </location>
</feature>
<dbReference type="GO" id="GO:0090499">
    <property type="term" value="F:pimelyl-[acyl-carrier protein] methyl ester esterase activity"/>
    <property type="evidence" value="ECO:0007669"/>
    <property type="project" value="UniProtKB-EC"/>
</dbReference>
<proteinExistence type="inferred from homology"/>
<dbReference type="InterPro" id="IPR029058">
    <property type="entry name" value="AB_hydrolase_fold"/>
</dbReference>